<dbReference type="Proteomes" id="UP000304953">
    <property type="component" value="Unassembled WGS sequence"/>
</dbReference>
<sequence>MKGNQMEQMKLFQWINMVSFAVNDIVLYLDTHPMDQEAIAYFNHFREVRMNALKEYENYYGPLTIDTAKPDQKWLWAMQPMPWEGGNC</sequence>
<evidence type="ECO:0000313" key="2">
    <source>
        <dbReference type="Proteomes" id="UP000304953"/>
    </source>
</evidence>
<organism evidence="1 2">
    <name type="scientific">Petralouisia muris</name>
    <dbReference type="NCBI Taxonomy" id="3032872"/>
    <lineage>
        <taxon>Bacteria</taxon>
        <taxon>Bacillati</taxon>
        <taxon>Bacillota</taxon>
        <taxon>Clostridia</taxon>
        <taxon>Lachnospirales</taxon>
        <taxon>Lachnospiraceae</taxon>
        <taxon>Petralouisia</taxon>
    </lineage>
</organism>
<keyword evidence="2" id="KW-1185">Reference proteome</keyword>
<evidence type="ECO:0000313" key="1">
    <source>
        <dbReference type="EMBL" id="TGY96698.1"/>
    </source>
</evidence>
<gene>
    <name evidence="1" type="ORF">E5329_07965</name>
</gene>
<name>A0AC61RXL5_9FIRM</name>
<accession>A0AC61RXL5</accession>
<proteinExistence type="predicted"/>
<dbReference type="EMBL" id="SRYA01000013">
    <property type="protein sequence ID" value="TGY96698.1"/>
    <property type="molecule type" value="Genomic_DNA"/>
</dbReference>
<comment type="caution">
    <text evidence="1">The sequence shown here is derived from an EMBL/GenBank/DDBJ whole genome shotgun (WGS) entry which is preliminary data.</text>
</comment>
<protein>
    <submittedName>
        <fullName evidence="1">Spore coat protein CotJB</fullName>
    </submittedName>
</protein>
<reference evidence="1" key="1">
    <citation type="submission" date="2019-04" db="EMBL/GenBank/DDBJ databases">
        <title>Microbes associate with the intestines of laboratory mice.</title>
        <authorList>
            <person name="Navarre W."/>
            <person name="Wong E."/>
            <person name="Huang K."/>
            <person name="Tropini C."/>
            <person name="Ng K."/>
            <person name="Yu B."/>
        </authorList>
    </citation>
    <scope>NUCLEOTIDE SEQUENCE</scope>
    <source>
        <strain evidence="1">NM01_1-7b</strain>
    </source>
</reference>